<dbReference type="AlphaFoldDB" id="A0A9D8KGM3"/>
<sequence>MSNNTNISVLVTKRLTIPKRLTGKDLYDILNVDESDDALLLMDSKSPNLKGSYLIRPDDESIEFAFGLVRNELPEHMFIILRGQGHLNQKVNP</sequence>
<dbReference type="EMBL" id="JAFGIX010000073">
    <property type="protein sequence ID" value="MBN1574329.1"/>
    <property type="molecule type" value="Genomic_DNA"/>
</dbReference>
<organism evidence="1 2">
    <name type="scientific">Candidatus Zymogenus saltonus</name>
    <dbReference type="NCBI Taxonomy" id="2844893"/>
    <lineage>
        <taxon>Bacteria</taxon>
        <taxon>Deltaproteobacteria</taxon>
        <taxon>Candidatus Zymogenia</taxon>
        <taxon>Candidatus Zymogeniales</taxon>
        <taxon>Candidatus Zymogenaceae</taxon>
        <taxon>Candidatus Zymogenus</taxon>
    </lineage>
</organism>
<evidence type="ECO:0000313" key="2">
    <source>
        <dbReference type="Proteomes" id="UP000809273"/>
    </source>
</evidence>
<comment type="caution">
    <text evidence="1">The sequence shown here is derived from an EMBL/GenBank/DDBJ whole genome shotgun (WGS) entry which is preliminary data.</text>
</comment>
<reference evidence="1" key="2">
    <citation type="submission" date="2021-01" db="EMBL/GenBank/DDBJ databases">
        <authorList>
            <person name="Hahn C.R."/>
            <person name="Youssef N.H."/>
            <person name="Elshahed M."/>
        </authorList>
    </citation>
    <scope>NUCLEOTIDE SEQUENCE</scope>
    <source>
        <strain evidence="1">Zod_Metabat.24</strain>
    </source>
</reference>
<protein>
    <submittedName>
        <fullName evidence="1">Uncharacterized protein</fullName>
    </submittedName>
</protein>
<reference evidence="1" key="1">
    <citation type="journal article" date="2021" name="Environ. Microbiol.">
        <title>Genomic characterization of three novel Desulfobacterota classes expand the metabolic and phylogenetic diversity of the phylum.</title>
        <authorList>
            <person name="Murphy C.L."/>
            <person name="Biggerstaff J."/>
            <person name="Eichhorn A."/>
            <person name="Ewing E."/>
            <person name="Shahan R."/>
            <person name="Soriano D."/>
            <person name="Stewart S."/>
            <person name="VanMol K."/>
            <person name="Walker R."/>
            <person name="Walters P."/>
            <person name="Elshahed M.S."/>
            <person name="Youssef N.H."/>
        </authorList>
    </citation>
    <scope>NUCLEOTIDE SEQUENCE</scope>
    <source>
        <strain evidence="1">Zod_Metabat.24</strain>
    </source>
</reference>
<gene>
    <name evidence="1" type="ORF">JW984_14110</name>
</gene>
<evidence type="ECO:0000313" key="1">
    <source>
        <dbReference type="EMBL" id="MBN1574329.1"/>
    </source>
</evidence>
<name>A0A9D8KGM3_9DELT</name>
<dbReference type="Proteomes" id="UP000809273">
    <property type="component" value="Unassembled WGS sequence"/>
</dbReference>
<accession>A0A9D8KGM3</accession>
<proteinExistence type="predicted"/>